<dbReference type="CDD" id="cd00090">
    <property type="entry name" value="HTH_ARSR"/>
    <property type="match status" value="1"/>
</dbReference>
<evidence type="ECO:0000256" key="1">
    <source>
        <dbReference type="ARBA" id="ARBA00023015"/>
    </source>
</evidence>
<organism evidence="6">
    <name type="scientific">Desulfobacca acetoxidans</name>
    <dbReference type="NCBI Taxonomy" id="60893"/>
    <lineage>
        <taxon>Bacteria</taxon>
        <taxon>Pseudomonadati</taxon>
        <taxon>Thermodesulfobacteriota</taxon>
        <taxon>Desulfobaccia</taxon>
        <taxon>Desulfobaccales</taxon>
        <taxon>Desulfobaccaceae</taxon>
        <taxon>Desulfobacca</taxon>
    </lineage>
</organism>
<dbReference type="InterPro" id="IPR036388">
    <property type="entry name" value="WH-like_DNA-bd_sf"/>
</dbReference>
<dbReference type="PANTHER" id="PTHR33154:SF18">
    <property type="entry name" value="ARSENICAL RESISTANCE OPERON REPRESSOR"/>
    <property type="match status" value="1"/>
</dbReference>
<evidence type="ECO:0000259" key="5">
    <source>
        <dbReference type="PROSITE" id="PS50987"/>
    </source>
</evidence>
<evidence type="ECO:0000313" key="6">
    <source>
        <dbReference type="EMBL" id="HGF34563.1"/>
    </source>
</evidence>
<dbReference type="PROSITE" id="PS50987">
    <property type="entry name" value="HTH_ARSR_2"/>
    <property type="match status" value="1"/>
</dbReference>
<dbReference type="SMART" id="SM00418">
    <property type="entry name" value="HTH_ARSR"/>
    <property type="match status" value="1"/>
</dbReference>
<feature type="domain" description="HTH arsR-type" evidence="5">
    <location>
        <begin position="1"/>
        <end position="93"/>
    </location>
</feature>
<evidence type="ECO:0000256" key="4">
    <source>
        <dbReference type="SAM" id="MobiDB-lite"/>
    </source>
</evidence>
<dbReference type="InterPro" id="IPR036390">
    <property type="entry name" value="WH_DNA-bd_sf"/>
</dbReference>
<dbReference type="EMBL" id="DTMF01000227">
    <property type="protein sequence ID" value="HGF34563.1"/>
    <property type="molecule type" value="Genomic_DNA"/>
</dbReference>
<dbReference type="PRINTS" id="PR00778">
    <property type="entry name" value="HTHARSR"/>
</dbReference>
<proteinExistence type="predicted"/>
<dbReference type="Gene3D" id="1.10.10.10">
    <property type="entry name" value="Winged helix-like DNA-binding domain superfamily/Winged helix DNA-binding domain"/>
    <property type="match status" value="1"/>
</dbReference>
<dbReference type="GO" id="GO:0003700">
    <property type="term" value="F:DNA-binding transcription factor activity"/>
    <property type="evidence" value="ECO:0007669"/>
    <property type="project" value="InterPro"/>
</dbReference>
<feature type="region of interest" description="Disordered" evidence="4">
    <location>
        <begin position="95"/>
        <end position="120"/>
    </location>
</feature>
<dbReference type="InterPro" id="IPR051081">
    <property type="entry name" value="HTH_MetalResp_TranReg"/>
</dbReference>
<dbReference type="AlphaFoldDB" id="A0A7C3UZE4"/>
<dbReference type="InterPro" id="IPR001845">
    <property type="entry name" value="HTH_ArsR_DNA-bd_dom"/>
</dbReference>
<gene>
    <name evidence="6" type="ORF">ENW96_09290</name>
</gene>
<keyword evidence="3" id="KW-0804">Transcription</keyword>
<accession>A0A7C3UZE4</accession>
<sequence length="120" mass="13552">MRNPEVMARIFNILSVSARLRLLYLVKDRPLCVGALAQRLGLTPGAVSQHLRVLREAGLVTAERRGYFVHYGLNRDTLARWREMIADFWDSQESRIPAPEPEEGGGACVRPNPVVKNQKN</sequence>
<protein>
    <submittedName>
        <fullName evidence="6">ArsR family transcriptional regulator</fullName>
    </submittedName>
</protein>
<keyword evidence="1" id="KW-0805">Transcription regulation</keyword>
<dbReference type="GO" id="GO:0003677">
    <property type="term" value="F:DNA binding"/>
    <property type="evidence" value="ECO:0007669"/>
    <property type="project" value="UniProtKB-KW"/>
</dbReference>
<reference evidence="6" key="1">
    <citation type="journal article" date="2020" name="mSystems">
        <title>Genome- and Community-Level Interaction Insights into Carbon Utilization and Element Cycling Functions of Hydrothermarchaeota in Hydrothermal Sediment.</title>
        <authorList>
            <person name="Zhou Z."/>
            <person name="Liu Y."/>
            <person name="Xu W."/>
            <person name="Pan J."/>
            <person name="Luo Z.H."/>
            <person name="Li M."/>
        </authorList>
    </citation>
    <scope>NUCLEOTIDE SEQUENCE [LARGE SCALE GENOMIC DNA]</scope>
    <source>
        <strain evidence="6">SpSt-897</strain>
    </source>
</reference>
<comment type="caution">
    <text evidence="6">The sequence shown here is derived from an EMBL/GenBank/DDBJ whole genome shotgun (WGS) entry which is preliminary data.</text>
</comment>
<keyword evidence="2" id="KW-0238">DNA-binding</keyword>
<dbReference type="NCBIfam" id="NF033788">
    <property type="entry name" value="HTH_metalloreg"/>
    <property type="match status" value="1"/>
</dbReference>
<dbReference type="SUPFAM" id="SSF46785">
    <property type="entry name" value="Winged helix' DNA-binding domain"/>
    <property type="match status" value="1"/>
</dbReference>
<name>A0A7C3UZE4_9BACT</name>
<dbReference type="PANTHER" id="PTHR33154">
    <property type="entry name" value="TRANSCRIPTIONAL REGULATOR, ARSR FAMILY"/>
    <property type="match status" value="1"/>
</dbReference>
<evidence type="ECO:0000256" key="3">
    <source>
        <dbReference type="ARBA" id="ARBA00023163"/>
    </source>
</evidence>
<dbReference type="Pfam" id="PF01022">
    <property type="entry name" value="HTH_5"/>
    <property type="match status" value="1"/>
</dbReference>
<dbReference type="InterPro" id="IPR011991">
    <property type="entry name" value="ArsR-like_HTH"/>
</dbReference>
<evidence type="ECO:0000256" key="2">
    <source>
        <dbReference type="ARBA" id="ARBA00023125"/>
    </source>
</evidence>